<evidence type="ECO:0000256" key="12">
    <source>
        <dbReference type="ARBA" id="ARBA00022840"/>
    </source>
</evidence>
<evidence type="ECO:0000256" key="6">
    <source>
        <dbReference type="ARBA" id="ARBA00022705"/>
    </source>
</evidence>
<reference evidence="18" key="2">
    <citation type="journal article" date="2024" name="Plant">
        <title>Genomic evolution and insights into agronomic trait innovations of Sesamum species.</title>
        <authorList>
            <person name="Miao H."/>
            <person name="Wang L."/>
            <person name="Qu L."/>
            <person name="Liu H."/>
            <person name="Sun Y."/>
            <person name="Le M."/>
            <person name="Wang Q."/>
            <person name="Wei S."/>
            <person name="Zheng Y."/>
            <person name="Lin W."/>
            <person name="Duan Y."/>
            <person name="Cao H."/>
            <person name="Xiong S."/>
            <person name="Wang X."/>
            <person name="Wei L."/>
            <person name="Li C."/>
            <person name="Ma Q."/>
            <person name="Ju M."/>
            <person name="Zhao R."/>
            <person name="Li G."/>
            <person name="Mu C."/>
            <person name="Tian Q."/>
            <person name="Mei H."/>
            <person name="Zhang T."/>
            <person name="Gao T."/>
            <person name="Zhang H."/>
        </authorList>
    </citation>
    <scope>NUCLEOTIDE SEQUENCE</scope>
    <source>
        <strain evidence="18">K16</strain>
    </source>
</reference>
<dbReference type="Gene3D" id="1.20.272.10">
    <property type="match status" value="1"/>
</dbReference>
<keyword evidence="11" id="KW-0378">Hydrolase</keyword>
<name>A0AAE1WCY1_9LAMI</name>
<keyword evidence="10" id="KW-0064">Aspartyl protease</keyword>
<evidence type="ECO:0000259" key="17">
    <source>
        <dbReference type="PROSITE" id="PS51767"/>
    </source>
</evidence>
<dbReference type="GO" id="GO:0006261">
    <property type="term" value="P:DNA-templated DNA replication"/>
    <property type="evidence" value="ECO:0007669"/>
    <property type="project" value="TreeGrafter"/>
</dbReference>
<dbReference type="InterPro" id="IPR003959">
    <property type="entry name" value="ATPase_AAA_core"/>
</dbReference>
<evidence type="ECO:0000256" key="1">
    <source>
        <dbReference type="ARBA" id="ARBA00004123"/>
    </source>
</evidence>
<protein>
    <recommendedName>
        <fullName evidence="14">Aspartic proteinase Asp1</fullName>
    </recommendedName>
    <alternativeName>
        <fullName evidence="15">Nucellin-like protein</fullName>
    </alternativeName>
</protein>
<dbReference type="SUPFAM" id="SSF48019">
    <property type="entry name" value="post-AAA+ oligomerization domain-like"/>
    <property type="match status" value="1"/>
</dbReference>
<dbReference type="Pfam" id="PF14543">
    <property type="entry name" value="TAXi_N"/>
    <property type="match status" value="1"/>
</dbReference>
<dbReference type="PROSITE" id="PS51767">
    <property type="entry name" value="PEPTIDASE_A1"/>
    <property type="match status" value="1"/>
</dbReference>
<dbReference type="InterPro" id="IPR008921">
    <property type="entry name" value="DNA_pol3_clamp-load_cplx_C"/>
</dbReference>
<keyword evidence="13" id="KW-0539">Nucleus</keyword>
<dbReference type="GO" id="GO:0003677">
    <property type="term" value="F:DNA binding"/>
    <property type="evidence" value="ECO:0007669"/>
    <property type="project" value="InterPro"/>
</dbReference>
<dbReference type="InterPro" id="IPR032799">
    <property type="entry name" value="TAXi_C"/>
</dbReference>
<evidence type="ECO:0000256" key="5">
    <source>
        <dbReference type="ARBA" id="ARBA00022670"/>
    </source>
</evidence>
<keyword evidence="12" id="KW-0067">ATP-binding</keyword>
<gene>
    <name evidence="18" type="ORF">Sango_2169000</name>
</gene>
<proteinExistence type="inferred from homology"/>
<evidence type="ECO:0000256" key="9">
    <source>
        <dbReference type="ARBA" id="ARBA00022741"/>
    </source>
</evidence>
<accession>A0AAE1WCY1</accession>
<evidence type="ECO:0000256" key="16">
    <source>
        <dbReference type="SAM" id="SignalP"/>
    </source>
</evidence>
<dbReference type="Pfam" id="PF00004">
    <property type="entry name" value="AAA"/>
    <property type="match status" value="1"/>
</dbReference>
<comment type="subcellular location">
    <subcellularLocation>
        <location evidence="1">Nucleus</location>
    </subcellularLocation>
</comment>
<dbReference type="FunFam" id="3.40.50.300:FF:000129">
    <property type="entry name" value="Replication factor C subunit 5"/>
    <property type="match status" value="1"/>
</dbReference>
<evidence type="ECO:0000256" key="14">
    <source>
        <dbReference type="ARBA" id="ARBA00068871"/>
    </source>
</evidence>
<evidence type="ECO:0000256" key="13">
    <source>
        <dbReference type="ARBA" id="ARBA00023242"/>
    </source>
</evidence>
<dbReference type="Gene3D" id="3.40.50.300">
    <property type="entry name" value="P-loop containing nucleotide triphosphate hydrolases"/>
    <property type="match status" value="1"/>
</dbReference>
<dbReference type="GO" id="GO:0006508">
    <property type="term" value="P:proteolysis"/>
    <property type="evidence" value="ECO:0007669"/>
    <property type="project" value="UniProtKB-KW"/>
</dbReference>
<dbReference type="GO" id="GO:0005663">
    <property type="term" value="C:DNA replication factor C complex"/>
    <property type="evidence" value="ECO:0007669"/>
    <property type="project" value="TreeGrafter"/>
</dbReference>
<dbReference type="Pfam" id="PF08542">
    <property type="entry name" value="Rep_fac_C"/>
    <property type="match status" value="1"/>
</dbReference>
<dbReference type="CDD" id="cd18140">
    <property type="entry name" value="HLD_clamp_RFC"/>
    <property type="match status" value="1"/>
</dbReference>
<comment type="caution">
    <text evidence="18">The sequence shown here is derived from an EMBL/GenBank/DDBJ whole genome shotgun (WGS) entry which is preliminary data.</text>
</comment>
<organism evidence="18 19">
    <name type="scientific">Sesamum angolense</name>
    <dbReference type="NCBI Taxonomy" id="2727404"/>
    <lineage>
        <taxon>Eukaryota</taxon>
        <taxon>Viridiplantae</taxon>
        <taxon>Streptophyta</taxon>
        <taxon>Embryophyta</taxon>
        <taxon>Tracheophyta</taxon>
        <taxon>Spermatophyta</taxon>
        <taxon>Magnoliopsida</taxon>
        <taxon>eudicotyledons</taxon>
        <taxon>Gunneridae</taxon>
        <taxon>Pentapetalae</taxon>
        <taxon>asterids</taxon>
        <taxon>lamiids</taxon>
        <taxon>Lamiales</taxon>
        <taxon>Pedaliaceae</taxon>
        <taxon>Sesamum</taxon>
    </lineage>
</organism>
<evidence type="ECO:0000256" key="7">
    <source>
        <dbReference type="ARBA" id="ARBA00022729"/>
    </source>
</evidence>
<sequence>MYLRAVVLFLLTWIAAAAYQHQKPPKSAKASVVFPVSGNVYPKGYYHVAINVGQPPKPYFFDIDTGSDLTWLQCDAPCLKCTPAPHSLYKPKGNLITCQDPLCVSLHGPGISNCRAPQEQCDYQVDYADHGSSLGVLVKDSFPIKFTNGSVVTPQLAFGCGYNQQVPDSAHLPYVDGVLGLGIGKPSILAQLRDMGLTKNVVGHCLSGKGGGFLFFGDDFLPKSGIVWKPVLSQSKHYSLGPADLQFGGQATNVKGLQIVFDSGSTYTYFSSQAYKGLVSVVRFNKRDLNGKQLKDALEDKSLPLCWKGAKPFKSIRDVINYFKPLVLNFTNTTNIQLQLRPESYLIVTEHGNVCLGILDGGEVGLGNINVIGDISLQDKLVIYDNERQQVGWAPANCDRLPKDWSIIYRRQFHCPAHATIKEERERRNCRSPKSNSKRCRVVSGEMAEVVSLMDIDDDNDNSHSLKLNSKGKNVVVSAAPSDSKATPWVEKYRPQSLDDVAAHRDIVETIDRLASGNRLPHLLLYGPPGTGKTSTVLALARKLYGNQLPNMVLELNASDDRGIDVVRQQIQDFASTQSISFGAKSAIKLVLLDEADAMTKDAQFALRRVIEKYTKSTRFALICNNVNKIIPALQSRCTRFRFAPLDAVHVTERLKHVISAEELDVPENGLKALVRLSNGDMRKALNILQESEIKTRKGLALVDIVREVTMFVFKIKMPPDVRIHLINEMAEIEYRLSLACNDKLQLGSLVAAFTRARASLVAAGKIMKLNCFDKCYSSLAAPRKHHEVNHEKVCKWNFARVSADLFTIGPTT</sequence>
<dbReference type="GO" id="GO:0004190">
    <property type="term" value="F:aspartic-type endopeptidase activity"/>
    <property type="evidence" value="ECO:0007669"/>
    <property type="project" value="UniProtKB-KW"/>
</dbReference>
<comment type="similarity">
    <text evidence="2">Belongs to the activator 1 small subunits family.</text>
</comment>
<keyword evidence="6" id="KW-0235">DNA replication</keyword>
<evidence type="ECO:0000256" key="3">
    <source>
        <dbReference type="ARBA" id="ARBA00007447"/>
    </source>
</evidence>
<dbReference type="InterPro" id="IPR032861">
    <property type="entry name" value="TAXi_N"/>
</dbReference>
<dbReference type="PANTHER" id="PTHR11669:SF9">
    <property type="entry name" value="REPLICATION FACTOR C SUBUNIT 5"/>
    <property type="match status" value="1"/>
</dbReference>
<evidence type="ECO:0000313" key="19">
    <source>
        <dbReference type="Proteomes" id="UP001289374"/>
    </source>
</evidence>
<dbReference type="GO" id="GO:0006281">
    <property type="term" value="P:DNA repair"/>
    <property type="evidence" value="ECO:0007669"/>
    <property type="project" value="TreeGrafter"/>
</dbReference>
<evidence type="ECO:0000256" key="4">
    <source>
        <dbReference type="ARBA" id="ARBA00011480"/>
    </source>
</evidence>
<dbReference type="PANTHER" id="PTHR11669">
    <property type="entry name" value="REPLICATION FACTOR C / DNA POLYMERASE III GAMMA-TAU SUBUNIT"/>
    <property type="match status" value="1"/>
</dbReference>
<dbReference type="InterPro" id="IPR033121">
    <property type="entry name" value="PEPTIDASE_A1"/>
</dbReference>
<dbReference type="FunFam" id="2.40.70.10:FF:000015">
    <property type="entry name" value="Aspartyl protease family protein"/>
    <property type="match status" value="1"/>
</dbReference>
<dbReference type="EMBL" id="JACGWL010000012">
    <property type="protein sequence ID" value="KAK4391057.1"/>
    <property type="molecule type" value="Genomic_DNA"/>
</dbReference>
<evidence type="ECO:0000313" key="18">
    <source>
        <dbReference type="EMBL" id="KAK4391057.1"/>
    </source>
</evidence>
<dbReference type="FunFam" id="1.20.272.10:FF:000004">
    <property type="entry name" value="Replication factor C subunit 5"/>
    <property type="match status" value="1"/>
</dbReference>
<comment type="subunit">
    <text evidence="4">Heterotetramer of subunits RFC2, RFC3, RFC4 and RFC5 that can form a complex with RFC1.</text>
</comment>
<evidence type="ECO:0000256" key="10">
    <source>
        <dbReference type="ARBA" id="ARBA00022750"/>
    </source>
</evidence>
<dbReference type="CDD" id="cd00009">
    <property type="entry name" value="AAA"/>
    <property type="match status" value="1"/>
</dbReference>
<dbReference type="FunFam" id="2.40.70.10:FF:000027">
    <property type="entry name" value="Aspartic proteinase Asp1 isoform A"/>
    <property type="match status" value="1"/>
</dbReference>
<evidence type="ECO:0000256" key="11">
    <source>
        <dbReference type="ARBA" id="ARBA00022801"/>
    </source>
</evidence>
<dbReference type="SMART" id="SM00382">
    <property type="entry name" value="AAA"/>
    <property type="match status" value="1"/>
</dbReference>
<dbReference type="SUPFAM" id="SSF52540">
    <property type="entry name" value="P-loop containing nucleoside triphosphate hydrolases"/>
    <property type="match status" value="1"/>
</dbReference>
<dbReference type="InterPro" id="IPR021109">
    <property type="entry name" value="Peptidase_aspartic_dom_sf"/>
</dbReference>
<reference evidence="18" key="1">
    <citation type="submission" date="2020-06" db="EMBL/GenBank/DDBJ databases">
        <authorList>
            <person name="Li T."/>
            <person name="Hu X."/>
            <person name="Zhang T."/>
            <person name="Song X."/>
            <person name="Zhang H."/>
            <person name="Dai N."/>
            <person name="Sheng W."/>
            <person name="Hou X."/>
            <person name="Wei L."/>
        </authorList>
    </citation>
    <scope>NUCLEOTIDE SEQUENCE</scope>
    <source>
        <strain evidence="18">K16</strain>
        <tissue evidence="18">Leaf</tissue>
    </source>
</reference>
<dbReference type="InterPro" id="IPR050238">
    <property type="entry name" value="DNA_Rep/Repair_Clamp_Loader"/>
</dbReference>
<feature type="chain" id="PRO_5041998901" description="Aspartic proteinase Asp1" evidence="16">
    <location>
        <begin position="19"/>
        <end position="813"/>
    </location>
</feature>
<dbReference type="GO" id="GO:0003689">
    <property type="term" value="F:DNA clamp loader activity"/>
    <property type="evidence" value="ECO:0007669"/>
    <property type="project" value="TreeGrafter"/>
</dbReference>
<dbReference type="GO" id="GO:0005524">
    <property type="term" value="F:ATP binding"/>
    <property type="evidence" value="ECO:0007669"/>
    <property type="project" value="UniProtKB-KW"/>
</dbReference>
<keyword evidence="19" id="KW-1185">Reference proteome</keyword>
<dbReference type="InterPro" id="IPR047854">
    <property type="entry name" value="RFC_lid"/>
</dbReference>
<dbReference type="GO" id="GO:0005634">
    <property type="term" value="C:nucleus"/>
    <property type="evidence" value="ECO:0007669"/>
    <property type="project" value="UniProtKB-SubCell"/>
</dbReference>
<dbReference type="GO" id="GO:0016887">
    <property type="term" value="F:ATP hydrolysis activity"/>
    <property type="evidence" value="ECO:0007669"/>
    <property type="project" value="InterPro"/>
</dbReference>
<dbReference type="Pfam" id="PF14541">
    <property type="entry name" value="TAXi_C"/>
    <property type="match status" value="1"/>
</dbReference>
<feature type="signal peptide" evidence="16">
    <location>
        <begin position="1"/>
        <end position="18"/>
    </location>
</feature>
<evidence type="ECO:0000256" key="8">
    <source>
        <dbReference type="ARBA" id="ARBA00022737"/>
    </source>
</evidence>
<evidence type="ECO:0000256" key="2">
    <source>
        <dbReference type="ARBA" id="ARBA00005378"/>
    </source>
</evidence>
<keyword evidence="8" id="KW-0677">Repeat</keyword>
<keyword evidence="5" id="KW-0645">Protease</keyword>
<evidence type="ECO:0000256" key="15">
    <source>
        <dbReference type="ARBA" id="ARBA00077656"/>
    </source>
</evidence>
<comment type="similarity">
    <text evidence="3">Belongs to the peptidase A1 family.</text>
</comment>
<dbReference type="SUPFAM" id="SSF50630">
    <property type="entry name" value="Acid proteases"/>
    <property type="match status" value="1"/>
</dbReference>
<dbReference type="Gene3D" id="2.40.70.10">
    <property type="entry name" value="Acid Proteases"/>
    <property type="match status" value="2"/>
</dbReference>
<keyword evidence="7 16" id="KW-0732">Signal</keyword>
<dbReference type="InterPro" id="IPR013748">
    <property type="entry name" value="Rep_factorC_C"/>
</dbReference>
<dbReference type="InterPro" id="IPR027417">
    <property type="entry name" value="P-loop_NTPase"/>
</dbReference>
<dbReference type="InterPro" id="IPR003593">
    <property type="entry name" value="AAA+_ATPase"/>
</dbReference>
<dbReference type="AlphaFoldDB" id="A0AAE1WCY1"/>
<dbReference type="Proteomes" id="UP001289374">
    <property type="component" value="Unassembled WGS sequence"/>
</dbReference>
<feature type="domain" description="Peptidase A1" evidence="17">
    <location>
        <begin position="46"/>
        <end position="394"/>
    </location>
</feature>
<keyword evidence="9" id="KW-0547">Nucleotide-binding</keyword>